<evidence type="ECO:0000313" key="5">
    <source>
        <dbReference type="Proteomes" id="UP001500683"/>
    </source>
</evidence>
<dbReference type="InterPro" id="IPR009057">
    <property type="entry name" value="Homeodomain-like_sf"/>
</dbReference>
<protein>
    <recommendedName>
        <fullName evidence="3">HTH tetR-type domain-containing protein</fullName>
    </recommendedName>
</protein>
<keyword evidence="1 2" id="KW-0238">DNA-binding</keyword>
<dbReference type="Gene3D" id="1.10.10.60">
    <property type="entry name" value="Homeodomain-like"/>
    <property type="match status" value="1"/>
</dbReference>
<organism evidence="4 5">
    <name type="scientific">Actinomadura miaoliensis</name>
    <dbReference type="NCBI Taxonomy" id="430685"/>
    <lineage>
        <taxon>Bacteria</taxon>
        <taxon>Bacillati</taxon>
        <taxon>Actinomycetota</taxon>
        <taxon>Actinomycetes</taxon>
        <taxon>Streptosporangiales</taxon>
        <taxon>Thermomonosporaceae</taxon>
        <taxon>Actinomadura</taxon>
    </lineage>
</organism>
<gene>
    <name evidence="4" type="ORF">GCM10022214_24570</name>
</gene>
<sequence length="62" mass="6547">MTCRASSGCVTGEALTLRTVLTVARRLFAEPGYARTPIRLITNEAGVAPQTIDAHFGPGRAC</sequence>
<keyword evidence="5" id="KW-1185">Reference proteome</keyword>
<evidence type="ECO:0000313" key="4">
    <source>
        <dbReference type="EMBL" id="GAA4068679.1"/>
    </source>
</evidence>
<dbReference type="InterPro" id="IPR001647">
    <property type="entry name" value="HTH_TetR"/>
</dbReference>
<accession>A0ABP7VJP9</accession>
<proteinExistence type="predicted"/>
<comment type="caution">
    <text evidence="4">The sequence shown here is derived from an EMBL/GenBank/DDBJ whole genome shotgun (WGS) entry which is preliminary data.</text>
</comment>
<name>A0ABP7VJP9_9ACTN</name>
<feature type="domain" description="HTH tetR-type" evidence="3">
    <location>
        <begin position="14"/>
        <end position="62"/>
    </location>
</feature>
<dbReference type="EMBL" id="BAAAZG010000014">
    <property type="protein sequence ID" value="GAA4068679.1"/>
    <property type="molecule type" value="Genomic_DNA"/>
</dbReference>
<dbReference type="PROSITE" id="PS50977">
    <property type="entry name" value="HTH_TETR_2"/>
    <property type="match status" value="1"/>
</dbReference>
<dbReference type="Pfam" id="PF00440">
    <property type="entry name" value="TetR_N"/>
    <property type="match status" value="1"/>
</dbReference>
<dbReference type="Proteomes" id="UP001500683">
    <property type="component" value="Unassembled WGS sequence"/>
</dbReference>
<feature type="DNA-binding region" description="H-T-H motif" evidence="2">
    <location>
        <begin position="37"/>
        <end position="56"/>
    </location>
</feature>
<evidence type="ECO:0000256" key="1">
    <source>
        <dbReference type="ARBA" id="ARBA00023125"/>
    </source>
</evidence>
<dbReference type="SUPFAM" id="SSF46689">
    <property type="entry name" value="Homeodomain-like"/>
    <property type="match status" value="1"/>
</dbReference>
<reference evidence="5" key="1">
    <citation type="journal article" date="2019" name="Int. J. Syst. Evol. Microbiol.">
        <title>The Global Catalogue of Microorganisms (GCM) 10K type strain sequencing project: providing services to taxonomists for standard genome sequencing and annotation.</title>
        <authorList>
            <consortium name="The Broad Institute Genomics Platform"/>
            <consortium name="The Broad Institute Genome Sequencing Center for Infectious Disease"/>
            <person name="Wu L."/>
            <person name="Ma J."/>
        </authorList>
    </citation>
    <scope>NUCLEOTIDE SEQUENCE [LARGE SCALE GENOMIC DNA]</scope>
    <source>
        <strain evidence="5">JCM 16702</strain>
    </source>
</reference>
<evidence type="ECO:0000259" key="3">
    <source>
        <dbReference type="PROSITE" id="PS50977"/>
    </source>
</evidence>
<evidence type="ECO:0000256" key="2">
    <source>
        <dbReference type="PROSITE-ProRule" id="PRU00335"/>
    </source>
</evidence>